<dbReference type="InterPro" id="IPR001650">
    <property type="entry name" value="Helicase_C-like"/>
</dbReference>
<evidence type="ECO:0000313" key="11">
    <source>
        <dbReference type="Proteomes" id="UP000034078"/>
    </source>
</evidence>
<reference evidence="10 11" key="1">
    <citation type="journal article" date="2015" name="Nature">
        <title>rRNA introns, odd ribosomes, and small enigmatic genomes across a large radiation of phyla.</title>
        <authorList>
            <person name="Brown C.T."/>
            <person name="Hug L.A."/>
            <person name="Thomas B.C."/>
            <person name="Sharon I."/>
            <person name="Castelle C.J."/>
            <person name="Singh A."/>
            <person name="Wilkins M.J."/>
            <person name="Williams K.H."/>
            <person name="Banfield J.F."/>
        </authorList>
    </citation>
    <scope>NUCLEOTIDE SEQUENCE [LARGE SCALE GENOMIC DNA]</scope>
</reference>
<keyword evidence="7" id="KW-0234">DNA repair</keyword>
<dbReference type="GO" id="GO:0003677">
    <property type="term" value="F:DNA binding"/>
    <property type="evidence" value="ECO:0007669"/>
    <property type="project" value="UniProtKB-KW"/>
</dbReference>
<accession>A0A837II19</accession>
<evidence type="ECO:0000259" key="9">
    <source>
        <dbReference type="PROSITE" id="PS51194"/>
    </source>
</evidence>
<dbReference type="PANTHER" id="PTHR47964:SF1">
    <property type="entry name" value="ATP-DEPENDENT DNA HELICASE HOMOLOG RECG, CHLOROPLASTIC"/>
    <property type="match status" value="1"/>
</dbReference>
<name>A0A837II19_9BACT</name>
<dbReference type="Proteomes" id="UP000034078">
    <property type="component" value="Unassembled WGS sequence"/>
</dbReference>
<organism evidence="10 11">
    <name type="scientific">Candidatus Collierbacteria bacterium GW2011_GWB2_45_17</name>
    <dbReference type="NCBI Taxonomy" id="1618388"/>
    <lineage>
        <taxon>Bacteria</taxon>
        <taxon>Candidatus Collieribacteriota</taxon>
    </lineage>
</organism>
<dbReference type="Pfam" id="PF17191">
    <property type="entry name" value="RecG_wedge"/>
    <property type="match status" value="1"/>
</dbReference>
<evidence type="ECO:0000313" key="10">
    <source>
        <dbReference type="EMBL" id="KKU00066.1"/>
    </source>
</evidence>
<dbReference type="PANTHER" id="PTHR47964">
    <property type="entry name" value="ATP-DEPENDENT DNA HELICASE HOMOLOG RECG, CHLOROPLASTIC"/>
    <property type="match status" value="1"/>
</dbReference>
<keyword evidence="2" id="KW-0227">DNA damage</keyword>
<evidence type="ECO:0000256" key="7">
    <source>
        <dbReference type="ARBA" id="ARBA00023204"/>
    </source>
</evidence>
<evidence type="ECO:0000256" key="1">
    <source>
        <dbReference type="ARBA" id="ARBA00022741"/>
    </source>
</evidence>
<dbReference type="Pfam" id="PF00270">
    <property type="entry name" value="DEAD"/>
    <property type="match status" value="1"/>
</dbReference>
<keyword evidence="3" id="KW-0378">Hydrolase</keyword>
<dbReference type="InterPro" id="IPR027417">
    <property type="entry name" value="P-loop_NTPase"/>
</dbReference>
<protein>
    <submittedName>
        <fullName evidence="10">ATP-dependent DNA helicase RecG</fullName>
    </submittedName>
</protein>
<dbReference type="GO" id="GO:0003678">
    <property type="term" value="F:DNA helicase activity"/>
    <property type="evidence" value="ECO:0007669"/>
    <property type="project" value="TreeGrafter"/>
</dbReference>
<dbReference type="SUPFAM" id="SSF52540">
    <property type="entry name" value="P-loop containing nucleoside triphosphate hydrolases"/>
    <property type="match status" value="2"/>
</dbReference>
<sequence>MSHLSSGDSISLVKGVGTVIKDKLDRLGISTVGDLLKHFPSRYLDFTKQITIKEIQKEYSVSFLATIDNVKTFYSKSKRLITQATAHDSSGKITLTWFNNPYIKRLIQEGSLYSIAGRPTFFGKDLTLISPIIEEGDSFTINTRGLVPVYPQTEGVTSRWLRKKIYDLLHEVRVSDPLDAASLAEAGLLPLSEAVYKLHFPSDSQERWRADKRLSYNEHLRINIHNCLEREKLGSSVLVKIFPKIRDYTEKILPFTLTAGQRKTVRQIEKDLKTKAFTHRLIQGETGSGKTAPLLFAANQSLATGLSCAILAPTEILANQHFNTFKKYSLFPKNVSLVTGSSKAKITHQPTIFIGTHALLNQLPANLDPPLAFVAIDEQHKFGVTQREILMKRKPLPHLFNLSATPIPRTVALGLLGDLEISNLSHKPTNRLPVKTFVVSPTKFKKSPKWLTEELEKGNQIFVICPNISEHNAATSSVEKQATVYRKLLPNQFPLWSIHGRVSGDDQLKILTQFKNTPGSILVSTSLVEVGIDIPTANIMIIHSAERFGLAQLHQLRGRVGRGEVQGYCFLVPSSDDEIETERLQLLQKFHNGLVLAQKDLRLRGAGEIYGEKQHGSLQTRLKYFWSKKLFKLSKSDALKIVRLDKQKALEIAKGLLTW</sequence>
<dbReference type="SUPFAM" id="SSF50249">
    <property type="entry name" value="Nucleic acid-binding proteins"/>
    <property type="match status" value="1"/>
</dbReference>
<dbReference type="EMBL" id="LCKO01000007">
    <property type="protein sequence ID" value="KKU00066.1"/>
    <property type="molecule type" value="Genomic_DNA"/>
</dbReference>
<evidence type="ECO:0000259" key="8">
    <source>
        <dbReference type="PROSITE" id="PS51192"/>
    </source>
</evidence>
<dbReference type="InterPro" id="IPR033454">
    <property type="entry name" value="RecG_wedge"/>
</dbReference>
<keyword evidence="4 10" id="KW-0347">Helicase</keyword>
<dbReference type="GO" id="GO:0016787">
    <property type="term" value="F:hydrolase activity"/>
    <property type="evidence" value="ECO:0007669"/>
    <property type="project" value="UniProtKB-KW"/>
</dbReference>
<dbReference type="AlphaFoldDB" id="A0A837II19"/>
<comment type="caution">
    <text evidence="10">The sequence shown here is derived from an EMBL/GenBank/DDBJ whole genome shotgun (WGS) entry which is preliminary data.</text>
</comment>
<keyword evidence="5" id="KW-0067">ATP-binding</keyword>
<gene>
    <name evidence="10" type="ORF">UX01_C0007G0045</name>
</gene>
<dbReference type="PROSITE" id="PS51192">
    <property type="entry name" value="HELICASE_ATP_BIND_1"/>
    <property type="match status" value="1"/>
</dbReference>
<dbReference type="SMART" id="SM00490">
    <property type="entry name" value="HELICc"/>
    <property type="match status" value="1"/>
</dbReference>
<dbReference type="GO" id="GO:0005524">
    <property type="term" value="F:ATP binding"/>
    <property type="evidence" value="ECO:0007669"/>
    <property type="project" value="UniProtKB-KW"/>
</dbReference>
<evidence type="ECO:0000256" key="2">
    <source>
        <dbReference type="ARBA" id="ARBA00022763"/>
    </source>
</evidence>
<feature type="domain" description="Helicase C-terminal" evidence="9">
    <location>
        <begin position="447"/>
        <end position="602"/>
    </location>
</feature>
<dbReference type="InterPro" id="IPR047112">
    <property type="entry name" value="RecG/Mfd"/>
</dbReference>
<dbReference type="SMART" id="SM00487">
    <property type="entry name" value="DEXDc"/>
    <property type="match status" value="1"/>
</dbReference>
<evidence type="ECO:0000256" key="5">
    <source>
        <dbReference type="ARBA" id="ARBA00022840"/>
    </source>
</evidence>
<dbReference type="CDD" id="cd04488">
    <property type="entry name" value="RecG_wedge_OBF"/>
    <property type="match status" value="1"/>
</dbReference>
<dbReference type="Gene3D" id="3.40.50.300">
    <property type="entry name" value="P-loop containing nucleotide triphosphate hydrolases"/>
    <property type="match status" value="2"/>
</dbReference>
<dbReference type="Gene3D" id="2.40.50.140">
    <property type="entry name" value="Nucleic acid-binding proteins"/>
    <property type="match status" value="1"/>
</dbReference>
<dbReference type="InterPro" id="IPR014001">
    <property type="entry name" value="Helicase_ATP-bd"/>
</dbReference>
<dbReference type="InterPro" id="IPR012340">
    <property type="entry name" value="NA-bd_OB-fold"/>
</dbReference>
<dbReference type="InterPro" id="IPR011545">
    <property type="entry name" value="DEAD/DEAH_box_helicase_dom"/>
</dbReference>
<feature type="domain" description="Helicase ATP-binding" evidence="8">
    <location>
        <begin position="271"/>
        <end position="424"/>
    </location>
</feature>
<evidence type="ECO:0000256" key="6">
    <source>
        <dbReference type="ARBA" id="ARBA00023125"/>
    </source>
</evidence>
<evidence type="ECO:0000256" key="4">
    <source>
        <dbReference type="ARBA" id="ARBA00022806"/>
    </source>
</evidence>
<proteinExistence type="predicted"/>
<dbReference type="PROSITE" id="PS51194">
    <property type="entry name" value="HELICASE_CTER"/>
    <property type="match status" value="1"/>
</dbReference>
<dbReference type="GO" id="GO:0006281">
    <property type="term" value="P:DNA repair"/>
    <property type="evidence" value="ECO:0007669"/>
    <property type="project" value="UniProtKB-KW"/>
</dbReference>
<keyword evidence="1" id="KW-0547">Nucleotide-binding</keyword>
<dbReference type="Pfam" id="PF00271">
    <property type="entry name" value="Helicase_C"/>
    <property type="match status" value="1"/>
</dbReference>
<keyword evidence="6" id="KW-0238">DNA-binding</keyword>
<evidence type="ECO:0000256" key="3">
    <source>
        <dbReference type="ARBA" id="ARBA00022801"/>
    </source>
</evidence>